<keyword evidence="6 8" id="KW-0472">Membrane</keyword>
<feature type="transmembrane region" description="Helical" evidence="8">
    <location>
        <begin position="493"/>
        <end position="518"/>
    </location>
</feature>
<accession>A0ABQ4SVN2</accession>
<dbReference type="InterPro" id="IPR050321">
    <property type="entry name" value="Glycosyltr_2/OpgH_subfam"/>
</dbReference>
<comment type="subcellular location">
    <subcellularLocation>
        <location evidence="1">Membrane</location>
        <topology evidence="1">Multi-pass membrane protein</topology>
    </subcellularLocation>
</comment>
<organism evidence="10 11">
    <name type="scientific">Methylobacterium jeotgali</name>
    <dbReference type="NCBI Taxonomy" id="381630"/>
    <lineage>
        <taxon>Bacteria</taxon>
        <taxon>Pseudomonadati</taxon>
        <taxon>Pseudomonadota</taxon>
        <taxon>Alphaproteobacteria</taxon>
        <taxon>Hyphomicrobiales</taxon>
        <taxon>Methylobacteriaceae</taxon>
        <taxon>Methylobacterium</taxon>
    </lineage>
</organism>
<dbReference type="Proteomes" id="UP001055102">
    <property type="component" value="Unassembled WGS sequence"/>
</dbReference>
<dbReference type="Gene3D" id="3.90.550.10">
    <property type="entry name" value="Spore Coat Polysaccharide Biosynthesis Protein SpsA, Chain A"/>
    <property type="match status" value="1"/>
</dbReference>
<dbReference type="SUPFAM" id="SSF53448">
    <property type="entry name" value="Nucleotide-diphospho-sugar transferases"/>
    <property type="match status" value="1"/>
</dbReference>
<keyword evidence="2" id="KW-0328">Glycosyltransferase</keyword>
<evidence type="ECO:0000259" key="9">
    <source>
        <dbReference type="Pfam" id="PF13632"/>
    </source>
</evidence>
<evidence type="ECO:0000256" key="8">
    <source>
        <dbReference type="SAM" id="Phobius"/>
    </source>
</evidence>
<feature type="domain" description="Glycosyltransferase 2-like" evidence="9">
    <location>
        <begin position="328"/>
        <end position="516"/>
    </location>
</feature>
<keyword evidence="5 8" id="KW-1133">Transmembrane helix</keyword>
<evidence type="ECO:0000256" key="3">
    <source>
        <dbReference type="ARBA" id="ARBA00022679"/>
    </source>
</evidence>
<dbReference type="EMBL" id="BPQR01000043">
    <property type="protein sequence ID" value="GJE07256.1"/>
    <property type="molecule type" value="Genomic_DNA"/>
</dbReference>
<name>A0ABQ4SVN2_9HYPH</name>
<dbReference type="InterPro" id="IPR001173">
    <property type="entry name" value="Glyco_trans_2-like"/>
</dbReference>
<dbReference type="PANTHER" id="PTHR43867:SF2">
    <property type="entry name" value="CELLULOSE SYNTHASE CATALYTIC SUBUNIT A [UDP-FORMING]"/>
    <property type="match status" value="1"/>
</dbReference>
<evidence type="ECO:0000256" key="5">
    <source>
        <dbReference type="ARBA" id="ARBA00022989"/>
    </source>
</evidence>
<dbReference type="PANTHER" id="PTHR43867">
    <property type="entry name" value="CELLULOSE SYNTHASE CATALYTIC SUBUNIT A [UDP-FORMING]"/>
    <property type="match status" value="1"/>
</dbReference>
<gene>
    <name evidence="10" type="ORF">AOPFMNJM_2582</name>
</gene>
<evidence type="ECO:0000256" key="2">
    <source>
        <dbReference type="ARBA" id="ARBA00022676"/>
    </source>
</evidence>
<dbReference type="RefSeq" id="WP_238276369.1">
    <property type="nucleotide sequence ID" value="NZ_BPQR01000043.1"/>
</dbReference>
<feature type="transmembrane region" description="Helical" evidence="8">
    <location>
        <begin position="538"/>
        <end position="559"/>
    </location>
</feature>
<protein>
    <recommendedName>
        <fullName evidence="9">Glycosyltransferase 2-like domain-containing protein</fullName>
    </recommendedName>
</protein>
<reference evidence="10" key="1">
    <citation type="journal article" date="2021" name="Front. Microbiol.">
        <title>Comprehensive Comparative Genomics and Phenotyping of Methylobacterium Species.</title>
        <authorList>
            <person name="Alessa O."/>
            <person name="Ogura Y."/>
            <person name="Fujitani Y."/>
            <person name="Takami H."/>
            <person name="Hayashi T."/>
            <person name="Sahin N."/>
            <person name="Tani A."/>
        </authorList>
    </citation>
    <scope>NUCLEOTIDE SEQUENCE</scope>
    <source>
        <strain evidence="10">LMG 23639</strain>
    </source>
</reference>
<dbReference type="InterPro" id="IPR029044">
    <property type="entry name" value="Nucleotide-diphossugar_trans"/>
</dbReference>
<reference evidence="10" key="2">
    <citation type="submission" date="2021-08" db="EMBL/GenBank/DDBJ databases">
        <authorList>
            <person name="Tani A."/>
            <person name="Ola A."/>
            <person name="Ogura Y."/>
            <person name="Katsura K."/>
            <person name="Hayashi T."/>
        </authorList>
    </citation>
    <scope>NUCLEOTIDE SEQUENCE</scope>
    <source>
        <strain evidence="10">LMG 23639</strain>
    </source>
</reference>
<keyword evidence="11" id="KW-1185">Reference proteome</keyword>
<evidence type="ECO:0000313" key="10">
    <source>
        <dbReference type="EMBL" id="GJE07256.1"/>
    </source>
</evidence>
<keyword evidence="3" id="KW-0808">Transferase</keyword>
<keyword evidence="4 8" id="KW-0812">Transmembrane</keyword>
<feature type="region of interest" description="Disordered" evidence="7">
    <location>
        <begin position="603"/>
        <end position="640"/>
    </location>
</feature>
<sequence>MSFLPLDPGPCQAVTLPPEIAFLLVEGLPVATLARIAEVAQEAGTDAAAVAIHARLMGEDAYYRALARHLGLPFLDGAMALDAGIAFPDTLIAGSAPLAPGQIAQRVLAPRTAEIGALLATGWLGLRGAALTTPLRLREAVLAEAPEAVAAYAADHLRTRRPDWSTHPGPRPQAFALAAVLLAAAAMGFHLLPAWIALGIALLAQALVLTMTSFRLGALLIPGRTEAAPEGTPLSVRELPVYTVLVGLYREAAVVPRLVKALKAFDYPAIKLDIKFLIEADDGATAAALAREDLPAHFEVLTVPPGLPRTKPRALNAALPLARGACLVVYDAEDVPEPGQLRLAAETFARADRRTACLQGRLVIDNAHDSWLTRCFSLEYGALFDVLGPALAVWRMPTPLGGTSTHFRTAVLREVHGWDAWNVTEDADLGMRLAVAGYHVGDLPSPTLEEAPADYGPWLRQRTRWMKGFMQTTLTHGRHPLQTLRRLGPLEGLCAVAMLPGTVLSALLYPPLLAVALYDFLLVGPAPEPRFLANLPAGVSLAVFLSGLGAMLLPAALAAHRRGWRDLLPSVWLLPAYFVLVSLAAWLAVIELVRAPNRWNKTEHGVSRTTRSGLLKPVRPAGPKSPVHDGNEPNGAPARA</sequence>
<evidence type="ECO:0000256" key="1">
    <source>
        <dbReference type="ARBA" id="ARBA00004141"/>
    </source>
</evidence>
<evidence type="ECO:0000256" key="6">
    <source>
        <dbReference type="ARBA" id="ARBA00023136"/>
    </source>
</evidence>
<comment type="caution">
    <text evidence="10">The sequence shown here is derived from an EMBL/GenBank/DDBJ whole genome shotgun (WGS) entry which is preliminary data.</text>
</comment>
<dbReference type="Pfam" id="PF13632">
    <property type="entry name" value="Glyco_trans_2_3"/>
    <property type="match status" value="1"/>
</dbReference>
<evidence type="ECO:0000313" key="11">
    <source>
        <dbReference type="Proteomes" id="UP001055102"/>
    </source>
</evidence>
<proteinExistence type="predicted"/>
<evidence type="ECO:0000256" key="7">
    <source>
        <dbReference type="SAM" id="MobiDB-lite"/>
    </source>
</evidence>
<feature type="transmembrane region" description="Helical" evidence="8">
    <location>
        <begin position="571"/>
        <end position="590"/>
    </location>
</feature>
<evidence type="ECO:0000256" key="4">
    <source>
        <dbReference type="ARBA" id="ARBA00022692"/>
    </source>
</evidence>